<organism evidence="3 4">
    <name type="scientific">Mesoterricola silvestris</name>
    <dbReference type="NCBI Taxonomy" id="2927979"/>
    <lineage>
        <taxon>Bacteria</taxon>
        <taxon>Pseudomonadati</taxon>
        <taxon>Acidobacteriota</taxon>
        <taxon>Holophagae</taxon>
        <taxon>Holophagales</taxon>
        <taxon>Holophagaceae</taxon>
        <taxon>Mesoterricola</taxon>
    </lineage>
</organism>
<accession>A0AA48H6G6</accession>
<dbReference type="AlphaFoldDB" id="A0AA48H6G6"/>
<feature type="compositionally biased region" description="Basic and acidic residues" evidence="1">
    <location>
        <begin position="192"/>
        <end position="202"/>
    </location>
</feature>
<feature type="signal peptide" evidence="2">
    <location>
        <begin position="1"/>
        <end position="23"/>
    </location>
</feature>
<dbReference type="Proteomes" id="UP001238179">
    <property type="component" value="Chromosome"/>
</dbReference>
<feature type="region of interest" description="Disordered" evidence="1">
    <location>
        <begin position="192"/>
        <end position="254"/>
    </location>
</feature>
<dbReference type="KEGG" id="msil:METEAL_18970"/>
<name>A0AA48H6G6_9BACT</name>
<evidence type="ECO:0000256" key="1">
    <source>
        <dbReference type="SAM" id="MobiDB-lite"/>
    </source>
</evidence>
<dbReference type="EMBL" id="AP027080">
    <property type="protein sequence ID" value="BDU72723.1"/>
    <property type="molecule type" value="Genomic_DNA"/>
</dbReference>
<dbReference type="RefSeq" id="WP_316415636.1">
    <property type="nucleotide sequence ID" value="NZ_AP027080.1"/>
</dbReference>
<proteinExistence type="predicted"/>
<reference evidence="4" key="1">
    <citation type="journal article" date="2023" name="Int. J. Syst. Evol. Microbiol.">
        <title>Mesoterricola silvestris gen. nov., sp. nov., Mesoterricola sediminis sp. nov., Geothrix oryzae sp. nov., Geothrix edaphica sp. nov., Geothrix rubra sp. nov., and Geothrix limicola sp. nov., six novel members of Acidobacteriota isolated from soils.</title>
        <authorList>
            <person name="Itoh H."/>
            <person name="Sugisawa Y."/>
            <person name="Mise K."/>
            <person name="Xu Z."/>
            <person name="Kuniyasu M."/>
            <person name="Ushijima N."/>
            <person name="Kawano K."/>
            <person name="Kobayashi E."/>
            <person name="Shiratori Y."/>
            <person name="Masuda Y."/>
            <person name="Senoo K."/>
        </authorList>
    </citation>
    <scope>NUCLEOTIDE SEQUENCE [LARGE SCALE GENOMIC DNA]</scope>
    <source>
        <strain evidence="4">W79</strain>
    </source>
</reference>
<sequence length="361" mass="39118">MQRLGTLTRIAASLTLFASSLVAGTVTLQHRGPEGTWKLFKSDAILATDRGAAPAWSAETLEPRGQATLDVSRAGTLEFYLLDENQVACLLTVTTGADGRSTLEARSLTWPTYLGTAIQRPAEDETSTRLEIRARTFGTSYFGSAMVPLALPRLGAPATPVAPRPEAVPATLPAQADESPLPAVRVAALDPEPFKEESKRSPETLPHVPEEPASPATAPHIGGFRHRDESKVSTACGGTGHKAGEAAATAPHGDQRLLETLDHVGSVARRLMKRVRAHDRTFFIMKNTGDQTFDPHANSQREELRILHAIEYHLLEALEVCNGRVGEAAFDTLAKGFQTQLTSLKPYFKKLASVDRYVQNR</sequence>
<evidence type="ECO:0000313" key="4">
    <source>
        <dbReference type="Proteomes" id="UP001238179"/>
    </source>
</evidence>
<protein>
    <recommendedName>
        <fullName evidence="5">Secreted protein</fullName>
    </recommendedName>
</protein>
<feature type="chain" id="PRO_5041348534" description="Secreted protein" evidence="2">
    <location>
        <begin position="24"/>
        <end position="361"/>
    </location>
</feature>
<evidence type="ECO:0000313" key="3">
    <source>
        <dbReference type="EMBL" id="BDU72723.1"/>
    </source>
</evidence>
<evidence type="ECO:0008006" key="5">
    <source>
        <dbReference type="Google" id="ProtNLM"/>
    </source>
</evidence>
<keyword evidence="4" id="KW-1185">Reference proteome</keyword>
<evidence type="ECO:0000256" key="2">
    <source>
        <dbReference type="SAM" id="SignalP"/>
    </source>
</evidence>
<keyword evidence="2" id="KW-0732">Signal</keyword>
<gene>
    <name evidence="3" type="ORF">METEAL_18970</name>
</gene>